<dbReference type="AlphaFoldDB" id="A0A919QW46"/>
<gene>
    <name evidence="2" type="ORF">Sru01_02160</name>
</gene>
<dbReference type="SUPFAM" id="SSF55729">
    <property type="entry name" value="Acyl-CoA N-acyltransferases (Nat)"/>
    <property type="match status" value="1"/>
</dbReference>
<reference evidence="2" key="1">
    <citation type="submission" date="2021-01" db="EMBL/GenBank/DDBJ databases">
        <title>Whole genome shotgun sequence of Sphaerisporangium rufum NBRC 109079.</title>
        <authorList>
            <person name="Komaki H."/>
            <person name="Tamura T."/>
        </authorList>
    </citation>
    <scope>NUCLEOTIDE SEQUENCE</scope>
    <source>
        <strain evidence="2">NBRC 109079</strain>
    </source>
</reference>
<dbReference type="Pfam" id="PF00583">
    <property type="entry name" value="Acetyltransf_1"/>
    <property type="match status" value="1"/>
</dbReference>
<protein>
    <submittedName>
        <fullName evidence="2">N-acetyltransferase</fullName>
    </submittedName>
</protein>
<accession>A0A919QW46</accession>
<dbReference type="InterPro" id="IPR016181">
    <property type="entry name" value="Acyl_CoA_acyltransferase"/>
</dbReference>
<dbReference type="PANTHER" id="PTHR43415:SF5">
    <property type="entry name" value="ACETYLTRANSFERASE"/>
    <property type="match status" value="1"/>
</dbReference>
<name>A0A919QW46_9ACTN</name>
<proteinExistence type="predicted"/>
<sequence>MIEIRGFRPEDAAAVASWVDGPAALATWSGNSGFGWPFDAGQLLALRAAQPGRRMFVAVEGDGPPLGLVTLLPDRPGWVVRLGLVIVAPAGRGRGAGAAMVGEALRVAFEEMGAHRVDLGVYLHNTGATRLYERLGFRHEGVRREMTLVEGEWWSAADMSILDREWRR</sequence>
<feature type="domain" description="N-acetyltransferase" evidence="1">
    <location>
        <begin position="2"/>
        <end position="164"/>
    </location>
</feature>
<dbReference type="PROSITE" id="PS51186">
    <property type="entry name" value="GNAT"/>
    <property type="match status" value="1"/>
</dbReference>
<dbReference type="Proteomes" id="UP000655287">
    <property type="component" value="Unassembled WGS sequence"/>
</dbReference>
<dbReference type="EMBL" id="BOOU01000003">
    <property type="protein sequence ID" value="GII75234.1"/>
    <property type="molecule type" value="Genomic_DNA"/>
</dbReference>
<evidence type="ECO:0000313" key="3">
    <source>
        <dbReference type="Proteomes" id="UP000655287"/>
    </source>
</evidence>
<evidence type="ECO:0000259" key="1">
    <source>
        <dbReference type="PROSITE" id="PS51186"/>
    </source>
</evidence>
<dbReference type="InterPro" id="IPR000182">
    <property type="entry name" value="GNAT_dom"/>
</dbReference>
<keyword evidence="3" id="KW-1185">Reference proteome</keyword>
<comment type="caution">
    <text evidence="2">The sequence shown here is derived from an EMBL/GenBank/DDBJ whole genome shotgun (WGS) entry which is preliminary data.</text>
</comment>
<dbReference type="RefSeq" id="WP_203981902.1">
    <property type="nucleotide sequence ID" value="NZ_BOOU01000003.1"/>
</dbReference>
<dbReference type="GO" id="GO:0016747">
    <property type="term" value="F:acyltransferase activity, transferring groups other than amino-acyl groups"/>
    <property type="evidence" value="ECO:0007669"/>
    <property type="project" value="InterPro"/>
</dbReference>
<evidence type="ECO:0000313" key="2">
    <source>
        <dbReference type="EMBL" id="GII75234.1"/>
    </source>
</evidence>
<organism evidence="2 3">
    <name type="scientific">Sphaerisporangium rufum</name>
    <dbReference type="NCBI Taxonomy" id="1381558"/>
    <lineage>
        <taxon>Bacteria</taxon>
        <taxon>Bacillati</taxon>
        <taxon>Actinomycetota</taxon>
        <taxon>Actinomycetes</taxon>
        <taxon>Streptosporangiales</taxon>
        <taxon>Streptosporangiaceae</taxon>
        <taxon>Sphaerisporangium</taxon>
    </lineage>
</organism>
<dbReference type="Gene3D" id="3.40.630.30">
    <property type="match status" value="1"/>
</dbReference>
<dbReference type="PANTHER" id="PTHR43415">
    <property type="entry name" value="SPERMIDINE N(1)-ACETYLTRANSFERASE"/>
    <property type="match status" value="1"/>
</dbReference>